<dbReference type="InterPro" id="IPR027417">
    <property type="entry name" value="P-loop_NTPase"/>
</dbReference>
<reference evidence="2" key="1">
    <citation type="submission" date="2021-04" db="EMBL/GenBank/DDBJ databases">
        <title>Genome based classification of Actinospica acidithermotolerans sp. nov., an actinobacterium isolated from an Indonesian hot spring.</title>
        <authorList>
            <person name="Kusuma A.B."/>
            <person name="Putra K.E."/>
            <person name="Nafisah S."/>
            <person name="Loh J."/>
            <person name="Nouioui I."/>
            <person name="Goodfellow M."/>
        </authorList>
    </citation>
    <scope>NUCLEOTIDE SEQUENCE</scope>
    <source>
        <strain evidence="2">CSCA 57</strain>
    </source>
</reference>
<evidence type="ECO:0000313" key="3">
    <source>
        <dbReference type="Proteomes" id="UP000675781"/>
    </source>
</evidence>
<sequence>MWLHRATAQSIAGDPQFVLNLQSDHRMRHVNHKAPSRGDVRSWRRSVTHLAQELQDCGLGHVYMHIEYEVDPALTGQAAAPIDVLLAGSHPKTGESSFIAVELKQWDHVGRVDGDPTRVRVPGYKKAKAHPAVQVDVNRQRLLKHLALFSDQYATLRALAYLHNLNGEDTQWITHYTPGPDARALTGITPDSLREYLLAHLATTDEGGAAAKAAQLLANSRVIPASPLQDVFGEVLAGRISFNLIDDQREAFDQITAALERPTGSTQDVFLIKGRPGTGKSVIAVHLLRWAAAKGYECRYVSGGTAARTTFQKKSRGHGRLFITLKALAQRHEPKSLDIVLVDEAHRLTRFPLVNSAGTMLEGEETIDVVLSRARIPVFFIDEDQRVRPNEIISARQIEEHARRIHGVSFQPHVLHRPMRGAGSPTYDTWVKRLLGGAKPEPLPWGEGDPFELRVAESPSRMEELLRGRIVEGHSARMTAGFCWKWSPPRADGTLVDDVKIGGWHRPWNAKRLTAHGDVPPSLLWATAPGGFEQLGCVYTAQGLEYDWAGVILGNDLLWRDGGWRAVREASEDRKLKSRSKSHEEFATSVRNAYTVLFTRAMCGAVVYSTDPETQEMLRGLIG</sequence>
<dbReference type="SUPFAM" id="SSF52540">
    <property type="entry name" value="P-loop containing nucleoside triphosphate hydrolases"/>
    <property type="match status" value="1"/>
</dbReference>
<proteinExistence type="predicted"/>
<dbReference type="EMBL" id="JAGSOG010000110">
    <property type="protein sequence ID" value="MBR7835804.1"/>
    <property type="molecule type" value="Genomic_DNA"/>
</dbReference>
<dbReference type="InterPro" id="IPR003593">
    <property type="entry name" value="AAA+_ATPase"/>
</dbReference>
<dbReference type="RefSeq" id="WP_212530294.1">
    <property type="nucleotide sequence ID" value="NZ_JAGSOG010000110.1"/>
</dbReference>
<evidence type="ECO:0000313" key="2">
    <source>
        <dbReference type="EMBL" id="MBR7835804.1"/>
    </source>
</evidence>
<dbReference type="Gene3D" id="3.40.50.300">
    <property type="entry name" value="P-loop containing nucleotide triphosphate hydrolases"/>
    <property type="match status" value="1"/>
</dbReference>
<organism evidence="2 3">
    <name type="scientific">Actinospica durhamensis</name>
    <dbReference type="NCBI Taxonomy" id="1508375"/>
    <lineage>
        <taxon>Bacteria</taxon>
        <taxon>Bacillati</taxon>
        <taxon>Actinomycetota</taxon>
        <taxon>Actinomycetes</taxon>
        <taxon>Catenulisporales</taxon>
        <taxon>Actinospicaceae</taxon>
        <taxon>Actinospica</taxon>
    </lineage>
</organism>
<dbReference type="CDD" id="cd00009">
    <property type="entry name" value="AAA"/>
    <property type="match status" value="1"/>
</dbReference>
<dbReference type="AlphaFoldDB" id="A0A941EXK5"/>
<comment type="caution">
    <text evidence="2">The sequence shown here is derived from an EMBL/GenBank/DDBJ whole genome shotgun (WGS) entry which is preliminary data.</text>
</comment>
<dbReference type="Pfam" id="PF09848">
    <property type="entry name" value="SLFN-g3_helicase"/>
    <property type="match status" value="1"/>
</dbReference>
<protein>
    <submittedName>
        <fullName evidence="2">DUF2075 domain-containing protein</fullName>
    </submittedName>
</protein>
<dbReference type="Proteomes" id="UP000675781">
    <property type="component" value="Unassembled WGS sequence"/>
</dbReference>
<name>A0A941EXK5_9ACTN</name>
<feature type="domain" description="AAA+ ATPase" evidence="1">
    <location>
        <begin position="266"/>
        <end position="406"/>
    </location>
</feature>
<keyword evidence="3" id="KW-1185">Reference proteome</keyword>
<evidence type="ECO:0000259" key="1">
    <source>
        <dbReference type="SMART" id="SM00382"/>
    </source>
</evidence>
<dbReference type="SMART" id="SM00382">
    <property type="entry name" value="AAA"/>
    <property type="match status" value="1"/>
</dbReference>
<gene>
    <name evidence="2" type="ORF">KDL01_21200</name>
</gene>
<accession>A0A941EXK5</accession>
<dbReference type="InterPro" id="IPR018647">
    <property type="entry name" value="SLFN_3-like_DNA/RNA_helicase"/>
</dbReference>